<feature type="short sequence motif" description="HXTX 2" evidence="2">
    <location>
        <begin position="119"/>
        <end position="122"/>
    </location>
</feature>
<dbReference type="Proteomes" id="UP000199630">
    <property type="component" value="Unassembled WGS sequence"/>
</dbReference>
<reference evidence="4" key="1">
    <citation type="submission" date="2016-10" db="EMBL/GenBank/DDBJ databases">
        <authorList>
            <person name="Varghese N."/>
            <person name="Submissions S."/>
        </authorList>
    </citation>
    <scope>NUCLEOTIDE SEQUENCE [LARGE SCALE GENOMIC DNA]</scope>
    <source>
        <strain evidence="4">DSM 26471</strain>
    </source>
</reference>
<proteinExistence type="inferred from homology"/>
<dbReference type="NCBIfam" id="TIGR02258">
    <property type="entry name" value="2_5_ligase"/>
    <property type="match status" value="1"/>
</dbReference>
<keyword evidence="3" id="KW-0436">Ligase</keyword>
<feature type="active site" description="Proton acceptor" evidence="2">
    <location>
        <position position="119"/>
    </location>
</feature>
<dbReference type="GO" id="GO:0008664">
    <property type="term" value="F:RNA 2',3'-cyclic 3'-phosphodiesterase activity"/>
    <property type="evidence" value="ECO:0007669"/>
    <property type="project" value="UniProtKB-EC"/>
</dbReference>
<dbReference type="Gene3D" id="3.90.1140.10">
    <property type="entry name" value="Cyclic phosphodiesterase"/>
    <property type="match status" value="1"/>
</dbReference>
<evidence type="ECO:0000256" key="2">
    <source>
        <dbReference type="HAMAP-Rule" id="MF_01940"/>
    </source>
</evidence>
<protein>
    <recommendedName>
        <fullName evidence="2">RNA 2',3'-cyclic phosphodiesterase</fullName>
        <shortName evidence="2">RNA 2',3'-CPDase</shortName>
        <ecNumber evidence="2">3.1.4.58</ecNumber>
    </recommendedName>
</protein>
<dbReference type="STRING" id="588602.SAMN04487991_2784"/>
<dbReference type="Pfam" id="PF13563">
    <property type="entry name" value="2_5_RNA_ligase2"/>
    <property type="match status" value="1"/>
</dbReference>
<feature type="active site" description="Proton donor" evidence="2">
    <location>
        <position position="36"/>
    </location>
</feature>
<dbReference type="SUPFAM" id="SSF55144">
    <property type="entry name" value="LigT-like"/>
    <property type="match status" value="1"/>
</dbReference>
<name>A0A1I3TM74_9RHOB</name>
<gene>
    <name evidence="3" type="ORF">SAMN04487991_2784</name>
</gene>
<keyword evidence="1 2" id="KW-0378">Hydrolase</keyword>
<keyword evidence="4" id="KW-1185">Reference proteome</keyword>
<dbReference type="PANTHER" id="PTHR35561">
    <property type="entry name" value="RNA 2',3'-CYCLIC PHOSPHODIESTERASE"/>
    <property type="match status" value="1"/>
</dbReference>
<dbReference type="EC" id="3.1.4.58" evidence="2"/>
<accession>A0A1I3TM74</accession>
<dbReference type="PANTHER" id="PTHR35561:SF1">
    <property type="entry name" value="RNA 2',3'-CYCLIC PHOSPHODIESTERASE"/>
    <property type="match status" value="1"/>
</dbReference>
<organism evidence="3 4">
    <name type="scientific">Celeribacter neptunius</name>
    <dbReference type="NCBI Taxonomy" id="588602"/>
    <lineage>
        <taxon>Bacteria</taxon>
        <taxon>Pseudomonadati</taxon>
        <taxon>Pseudomonadota</taxon>
        <taxon>Alphaproteobacteria</taxon>
        <taxon>Rhodobacterales</taxon>
        <taxon>Roseobacteraceae</taxon>
        <taxon>Celeribacter</taxon>
    </lineage>
</organism>
<dbReference type="EMBL" id="FORH01000005">
    <property type="protein sequence ID" value="SFJ71720.1"/>
    <property type="molecule type" value="Genomic_DNA"/>
</dbReference>
<dbReference type="GO" id="GO:0004113">
    <property type="term" value="F:2',3'-cyclic-nucleotide 3'-phosphodiesterase activity"/>
    <property type="evidence" value="ECO:0007669"/>
    <property type="project" value="InterPro"/>
</dbReference>
<sequence length="180" mass="20329">MRAFVGIPLPEDLSDRFEDLASGLRLGRAVPAENMHVTLAFLDDQPEEVLAELHEALSAMTLPQPEIAIEGLDLFGGAKPRLLFASVTAHEALTELRRKVRQAVQRVGITLPHERFRPHVTLRRFNRLAPFERDELERFLTLQGGFQWPGFRPEACQMVESLLTQEGAQYEVLASYPLSK</sequence>
<comment type="catalytic activity">
    <reaction evidence="2">
        <text>a 3'-end 2',3'-cyclophospho-ribonucleotide-RNA + H2O = a 3'-end 2'-phospho-ribonucleotide-RNA + H(+)</text>
        <dbReference type="Rhea" id="RHEA:11828"/>
        <dbReference type="Rhea" id="RHEA-COMP:10464"/>
        <dbReference type="Rhea" id="RHEA-COMP:17353"/>
        <dbReference type="ChEBI" id="CHEBI:15377"/>
        <dbReference type="ChEBI" id="CHEBI:15378"/>
        <dbReference type="ChEBI" id="CHEBI:83064"/>
        <dbReference type="ChEBI" id="CHEBI:173113"/>
        <dbReference type="EC" id="3.1.4.58"/>
    </reaction>
</comment>
<comment type="function">
    <text evidence="2">Hydrolyzes RNA 2',3'-cyclic phosphodiester to an RNA 2'-phosphomonoester.</text>
</comment>
<dbReference type="InterPro" id="IPR009097">
    <property type="entry name" value="Cyclic_Pdiesterase"/>
</dbReference>
<comment type="similarity">
    <text evidence="2">Belongs to the 2H phosphoesterase superfamily. ThpR family.</text>
</comment>
<evidence type="ECO:0000313" key="4">
    <source>
        <dbReference type="Proteomes" id="UP000199630"/>
    </source>
</evidence>
<dbReference type="HAMAP" id="MF_01940">
    <property type="entry name" value="RNA_CPDase"/>
    <property type="match status" value="1"/>
</dbReference>
<evidence type="ECO:0000256" key="1">
    <source>
        <dbReference type="ARBA" id="ARBA00022801"/>
    </source>
</evidence>
<evidence type="ECO:0000313" key="3">
    <source>
        <dbReference type="EMBL" id="SFJ71720.1"/>
    </source>
</evidence>
<dbReference type="InterPro" id="IPR004175">
    <property type="entry name" value="RNA_CPDase"/>
</dbReference>
<dbReference type="AlphaFoldDB" id="A0A1I3TM74"/>
<dbReference type="GO" id="GO:0016874">
    <property type="term" value="F:ligase activity"/>
    <property type="evidence" value="ECO:0007669"/>
    <property type="project" value="UniProtKB-KW"/>
</dbReference>
<feature type="short sequence motif" description="HXTX 1" evidence="2">
    <location>
        <begin position="36"/>
        <end position="39"/>
    </location>
</feature>